<dbReference type="Proteomes" id="UP001595593">
    <property type="component" value="Unassembled WGS sequence"/>
</dbReference>
<gene>
    <name evidence="1" type="ORF">ACFOD4_03680</name>
</gene>
<comment type="caution">
    <text evidence="1">The sequence shown here is derived from an EMBL/GenBank/DDBJ whole genome shotgun (WGS) entry which is preliminary data.</text>
</comment>
<proteinExistence type="predicted"/>
<accession>A0ABV7FXN9</accession>
<name>A0ABV7FXN9_9PROT</name>
<evidence type="ECO:0000313" key="2">
    <source>
        <dbReference type="Proteomes" id="UP001595593"/>
    </source>
</evidence>
<keyword evidence="2" id="KW-1185">Reference proteome</keyword>
<dbReference type="PROSITE" id="PS51257">
    <property type="entry name" value="PROKAR_LIPOPROTEIN"/>
    <property type="match status" value="1"/>
</dbReference>
<dbReference type="EMBL" id="JBHRTN010000004">
    <property type="protein sequence ID" value="MFC3124149.1"/>
    <property type="molecule type" value="Genomic_DNA"/>
</dbReference>
<reference evidence="2" key="1">
    <citation type="journal article" date="2019" name="Int. J. Syst. Evol. Microbiol.">
        <title>The Global Catalogue of Microorganisms (GCM) 10K type strain sequencing project: providing services to taxonomists for standard genome sequencing and annotation.</title>
        <authorList>
            <consortium name="The Broad Institute Genomics Platform"/>
            <consortium name="The Broad Institute Genome Sequencing Center for Infectious Disease"/>
            <person name="Wu L."/>
            <person name="Ma J."/>
        </authorList>
    </citation>
    <scope>NUCLEOTIDE SEQUENCE [LARGE SCALE GENOMIC DNA]</scope>
    <source>
        <strain evidence="2">KCTC 52094</strain>
    </source>
</reference>
<evidence type="ECO:0000313" key="1">
    <source>
        <dbReference type="EMBL" id="MFC3124149.1"/>
    </source>
</evidence>
<dbReference type="RefSeq" id="WP_379594422.1">
    <property type="nucleotide sequence ID" value="NZ_JBHRTN010000004.1"/>
</dbReference>
<organism evidence="1 2">
    <name type="scientific">Teichococcus globiformis</name>
    <dbReference type="NCBI Taxonomy" id="2307229"/>
    <lineage>
        <taxon>Bacteria</taxon>
        <taxon>Pseudomonadati</taxon>
        <taxon>Pseudomonadota</taxon>
        <taxon>Alphaproteobacteria</taxon>
        <taxon>Acetobacterales</taxon>
        <taxon>Roseomonadaceae</taxon>
        <taxon>Roseomonas</taxon>
    </lineage>
</organism>
<evidence type="ECO:0008006" key="3">
    <source>
        <dbReference type="Google" id="ProtNLM"/>
    </source>
</evidence>
<protein>
    <recommendedName>
        <fullName evidence="3">Lipoprotein</fullName>
    </recommendedName>
</protein>
<sequence>MVKARNLQRVKFAAMAGVVALLAGCGGRTGAPDPLRNAQAPCPEIGILRDAAELTRFRPGAGQDLTAMQLNASLTGFDARCDYAPDRAGLDVTLTPRFSAERGPAATGSTVNIPYMVAVLDGDRILSRAAYQLPVAFPQNVARSRSQGEELSIRIPGLPQAAAQKRVLLGFVLSPEELELNRRRGP</sequence>